<evidence type="ECO:0000259" key="13">
    <source>
        <dbReference type="Pfam" id="PF00593"/>
    </source>
</evidence>
<keyword evidence="6 11" id="KW-0798">TonB box</keyword>
<dbReference type="AlphaFoldDB" id="A0A7W9F0G0"/>
<evidence type="ECO:0000256" key="4">
    <source>
        <dbReference type="ARBA" id="ARBA00022692"/>
    </source>
</evidence>
<dbReference type="Gene3D" id="2.170.130.10">
    <property type="entry name" value="TonB-dependent receptor, plug domain"/>
    <property type="match status" value="1"/>
</dbReference>
<dbReference type="GO" id="GO:0015344">
    <property type="term" value="F:siderophore uptake transmembrane transporter activity"/>
    <property type="evidence" value="ECO:0007669"/>
    <property type="project" value="TreeGrafter"/>
</dbReference>
<dbReference type="InterPro" id="IPR000531">
    <property type="entry name" value="Beta-barrel_TonB"/>
</dbReference>
<keyword evidence="4 10" id="KW-0812">Transmembrane</keyword>
<comment type="caution">
    <text evidence="15">The sequence shown here is derived from an EMBL/GenBank/DDBJ whole genome shotgun (WGS) entry which is preliminary data.</text>
</comment>
<feature type="domain" description="TonB-dependent receptor plug" evidence="14">
    <location>
        <begin position="58"/>
        <end position="165"/>
    </location>
</feature>
<comment type="similarity">
    <text evidence="10 11">Belongs to the TonB-dependent receptor family.</text>
</comment>
<dbReference type="GO" id="GO:0009279">
    <property type="term" value="C:cell outer membrane"/>
    <property type="evidence" value="ECO:0007669"/>
    <property type="project" value="UniProtKB-SubCell"/>
</dbReference>
<feature type="signal peptide" evidence="12">
    <location>
        <begin position="1"/>
        <end position="21"/>
    </location>
</feature>
<dbReference type="InterPro" id="IPR037066">
    <property type="entry name" value="Plug_dom_sf"/>
</dbReference>
<keyword evidence="8 15" id="KW-0675">Receptor</keyword>
<evidence type="ECO:0000256" key="12">
    <source>
        <dbReference type="SAM" id="SignalP"/>
    </source>
</evidence>
<evidence type="ECO:0000256" key="6">
    <source>
        <dbReference type="ARBA" id="ARBA00023077"/>
    </source>
</evidence>
<evidence type="ECO:0000256" key="3">
    <source>
        <dbReference type="ARBA" id="ARBA00022452"/>
    </source>
</evidence>
<sequence>MFRLTLTASVVAVAAATPAFAQTAISPTPSPGVTDGDTRFTIGDIVVTAPNMARAADTVLTSVDVLGGDIAQRQSVDNAWELFARLPGVVLTDFNQGTTSGRFSIRGFNGEGEINAVKLLIDGVPTNDNAGGMTGIDMVAPLDIAGIELVRGTSDPRWGLHNIAGNANILTRIGGTYLDTRAIVGAFGTYEGQVSAGYERGGFSQNYLVSYRRTDGYRDHADLERLNLTGKWFYDLGGTRLGAIVRRSTATAQEPGYLTEADAYTDRRKSYPLSETDGGRRRIGQYSLHLDSDLADTLALSAKGYANSLRDDRYVRYSATVAQQRRLADEWQYGGTVALHYHPPVAGLHSLMIEAGGDVQVQDNQSSRWTTDRRVLVHRTRDQAFDLTVYGGYLQAVIEPNGWLTITPAWRIDRVEGDFHDRLSAVTAPINDYGTISQPKLSVAVVPTPGLTLYGNYGRTFQIGAGSGAYLVPPRVTDVAASVNEGYEGGVKLTRGRWLEARVALWQQTASGELKRRLNDPSGDFDNLGRTRRRGVDVQIDVKPVRGVALWASWSRQSARIVTPDPTTPSQAGNRIDHVPGNVFSGGIDLDPAARVRLSLWGNGQSSYELDPANSQGRYGDYVVLNAELAYTLTPQVTVSAQVKNLANDRYEYVWYDGAQRLHAPADPRSLLATVRVGFR</sequence>
<dbReference type="InterPro" id="IPR039426">
    <property type="entry name" value="TonB-dep_rcpt-like"/>
</dbReference>
<feature type="chain" id="PRO_5031127625" evidence="12">
    <location>
        <begin position="22"/>
        <end position="680"/>
    </location>
</feature>
<evidence type="ECO:0000256" key="5">
    <source>
        <dbReference type="ARBA" id="ARBA00022729"/>
    </source>
</evidence>
<evidence type="ECO:0000256" key="2">
    <source>
        <dbReference type="ARBA" id="ARBA00022448"/>
    </source>
</evidence>
<dbReference type="RefSeq" id="WP_157177244.1">
    <property type="nucleotide sequence ID" value="NZ_BMJP01000001.1"/>
</dbReference>
<evidence type="ECO:0000256" key="11">
    <source>
        <dbReference type="RuleBase" id="RU003357"/>
    </source>
</evidence>
<evidence type="ECO:0000259" key="14">
    <source>
        <dbReference type="Pfam" id="PF07715"/>
    </source>
</evidence>
<feature type="domain" description="TonB-dependent receptor-like beta-barrel" evidence="13">
    <location>
        <begin position="221"/>
        <end position="646"/>
    </location>
</feature>
<evidence type="ECO:0000313" key="16">
    <source>
        <dbReference type="Proteomes" id="UP000546701"/>
    </source>
</evidence>
<evidence type="ECO:0000313" key="15">
    <source>
        <dbReference type="EMBL" id="MBB5728357.1"/>
    </source>
</evidence>
<dbReference type="InterPro" id="IPR012910">
    <property type="entry name" value="Plug_dom"/>
</dbReference>
<comment type="subcellular location">
    <subcellularLocation>
        <location evidence="1 10">Cell outer membrane</location>
        <topology evidence="1 10">Multi-pass membrane protein</topology>
    </subcellularLocation>
</comment>
<gene>
    <name evidence="15" type="ORF">FHS99_000827</name>
</gene>
<keyword evidence="3 10" id="KW-1134">Transmembrane beta strand</keyword>
<dbReference type="PANTHER" id="PTHR30069">
    <property type="entry name" value="TONB-DEPENDENT OUTER MEMBRANE RECEPTOR"/>
    <property type="match status" value="1"/>
</dbReference>
<organism evidence="15 16">
    <name type="scientific">Sphingomonas prati</name>
    <dbReference type="NCBI Taxonomy" id="1843237"/>
    <lineage>
        <taxon>Bacteria</taxon>
        <taxon>Pseudomonadati</taxon>
        <taxon>Pseudomonadota</taxon>
        <taxon>Alphaproteobacteria</taxon>
        <taxon>Sphingomonadales</taxon>
        <taxon>Sphingomonadaceae</taxon>
        <taxon>Sphingomonas</taxon>
    </lineage>
</organism>
<dbReference type="OrthoDB" id="7176844at2"/>
<evidence type="ECO:0000256" key="10">
    <source>
        <dbReference type="PROSITE-ProRule" id="PRU01360"/>
    </source>
</evidence>
<evidence type="ECO:0000256" key="9">
    <source>
        <dbReference type="ARBA" id="ARBA00023237"/>
    </source>
</evidence>
<accession>A0A7W9F0G0</accession>
<dbReference type="Pfam" id="PF07715">
    <property type="entry name" value="Plug"/>
    <property type="match status" value="1"/>
</dbReference>
<proteinExistence type="inferred from homology"/>
<reference evidence="15 16" key="1">
    <citation type="submission" date="2020-08" db="EMBL/GenBank/DDBJ databases">
        <title>Genomic Encyclopedia of Type Strains, Phase IV (KMG-IV): sequencing the most valuable type-strain genomes for metagenomic binning, comparative biology and taxonomic classification.</title>
        <authorList>
            <person name="Goeker M."/>
        </authorList>
    </citation>
    <scope>NUCLEOTIDE SEQUENCE [LARGE SCALE GENOMIC DNA]</scope>
    <source>
        <strain evidence="15 16">DSM 103336</strain>
    </source>
</reference>
<dbReference type="Gene3D" id="2.40.170.20">
    <property type="entry name" value="TonB-dependent receptor, beta-barrel domain"/>
    <property type="match status" value="1"/>
</dbReference>
<dbReference type="GO" id="GO:0044718">
    <property type="term" value="P:siderophore transmembrane transport"/>
    <property type="evidence" value="ECO:0007669"/>
    <property type="project" value="TreeGrafter"/>
</dbReference>
<keyword evidence="7 10" id="KW-0472">Membrane</keyword>
<dbReference type="PANTHER" id="PTHR30069:SF29">
    <property type="entry name" value="HEMOGLOBIN AND HEMOGLOBIN-HAPTOGLOBIN-BINDING PROTEIN 1-RELATED"/>
    <property type="match status" value="1"/>
</dbReference>
<protein>
    <submittedName>
        <fullName evidence="15">Iron complex outermembrane receptor protein</fullName>
    </submittedName>
</protein>
<dbReference type="InterPro" id="IPR036942">
    <property type="entry name" value="Beta-barrel_TonB_sf"/>
</dbReference>
<keyword evidence="5 12" id="KW-0732">Signal</keyword>
<name>A0A7W9F0G0_9SPHN</name>
<keyword evidence="2 10" id="KW-0813">Transport</keyword>
<keyword evidence="9 10" id="KW-0998">Cell outer membrane</keyword>
<evidence type="ECO:0000256" key="7">
    <source>
        <dbReference type="ARBA" id="ARBA00023136"/>
    </source>
</evidence>
<evidence type="ECO:0000256" key="1">
    <source>
        <dbReference type="ARBA" id="ARBA00004571"/>
    </source>
</evidence>
<dbReference type="SUPFAM" id="SSF56935">
    <property type="entry name" value="Porins"/>
    <property type="match status" value="1"/>
</dbReference>
<dbReference type="PROSITE" id="PS52016">
    <property type="entry name" value="TONB_DEPENDENT_REC_3"/>
    <property type="match status" value="1"/>
</dbReference>
<dbReference type="EMBL" id="JACIJR010000002">
    <property type="protein sequence ID" value="MBB5728357.1"/>
    <property type="molecule type" value="Genomic_DNA"/>
</dbReference>
<keyword evidence="16" id="KW-1185">Reference proteome</keyword>
<evidence type="ECO:0000256" key="8">
    <source>
        <dbReference type="ARBA" id="ARBA00023170"/>
    </source>
</evidence>
<dbReference type="Pfam" id="PF00593">
    <property type="entry name" value="TonB_dep_Rec_b-barrel"/>
    <property type="match status" value="1"/>
</dbReference>
<dbReference type="Proteomes" id="UP000546701">
    <property type="component" value="Unassembled WGS sequence"/>
</dbReference>